<reference evidence="9" key="1">
    <citation type="journal article" date="2022" name="Cell">
        <title>Repeat-based holocentromeres influence genome architecture and karyotype evolution.</title>
        <authorList>
            <person name="Hofstatter P.G."/>
            <person name="Thangavel G."/>
            <person name="Lux T."/>
            <person name="Neumann P."/>
            <person name="Vondrak T."/>
            <person name="Novak P."/>
            <person name="Zhang M."/>
            <person name="Costa L."/>
            <person name="Castellani M."/>
            <person name="Scott A."/>
            <person name="Toegelov H."/>
            <person name="Fuchs J."/>
            <person name="Mata-Sucre Y."/>
            <person name="Dias Y."/>
            <person name="Vanzela A.L.L."/>
            <person name="Huettel B."/>
            <person name="Almeida C.C.S."/>
            <person name="Simkova H."/>
            <person name="Souza G."/>
            <person name="Pedrosa-Harand A."/>
            <person name="Macas J."/>
            <person name="Mayer K.F.X."/>
            <person name="Houben A."/>
            <person name="Marques A."/>
        </authorList>
    </citation>
    <scope>NUCLEOTIDE SEQUENCE</scope>
    <source>
        <strain evidence="9">RhyBre1mFocal</strain>
    </source>
</reference>
<keyword evidence="3" id="KW-0064">Aspartyl protease</keyword>
<dbReference type="PROSITE" id="PS51767">
    <property type="entry name" value="PEPTIDASE_A1"/>
    <property type="match status" value="1"/>
</dbReference>
<dbReference type="CDD" id="cd05476">
    <property type="entry name" value="pepsin_A_like_plant"/>
    <property type="match status" value="1"/>
</dbReference>
<sequence length="443" mass="48406">MKTKNLHNILTLTTIFILLISSCHAKSSKHSVKHLRIDLRHIDSTGNFSKYELLQRMTHRSHQRMIQLTRRISNLAHIESGQELGAQTDAYLGTGEFVMDVGVGTPSLSFPGIIDTGSDLVWTQCKPCVRCFNQSTALFDPSRSSTYKQLPCKSDLCKALPASQCGKTNNYSCQYAYGYADLSFTQGNLSSETMMLGSQEFKNIAFGCANNNSDGFPQSSGLVGLGRGPLSLTSQLGFKKFSHCFASLDLKKKSPMLFGSLVRINASAATGSTQSTPLLQNREFPSFYYLSLLGITVGTTKLNIPSSTFALNSDGGSGTIIDSGTTLTYLQPKAYNIVRKAFVSQTKLHVADGSTTGFDLCFKATSNTTFGVPKLILHFLGADLDLPESNYFIHDKDSGLLCSTIMPSFDSAIIGNMLQQNFFVIYDIGKNKLSFTPTQCDKL</sequence>
<feature type="chain" id="PRO_5040317801" description="Peptidase A1 domain-containing protein" evidence="7">
    <location>
        <begin position="26"/>
        <end position="443"/>
    </location>
</feature>
<dbReference type="GO" id="GO:0005576">
    <property type="term" value="C:extracellular region"/>
    <property type="evidence" value="ECO:0007669"/>
    <property type="project" value="TreeGrafter"/>
</dbReference>
<name>A0A9Q0HVP2_9POAL</name>
<dbReference type="InterPro" id="IPR034161">
    <property type="entry name" value="Pepsin-like_plant"/>
</dbReference>
<evidence type="ECO:0000313" key="9">
    <source>
        <dbReference type="EMBL" id="KAJ1700121.1"/>
    </source>
</evidence>
<keyword evidence="7" id="KW-0732">Signal</keyword>
<keyword evidence="10" id="KW-1185">Reference proteome</keyword>
<dbReference type="PRINTS" id="PR00792">
    <property type="entry name" value="PEPSIN"/>
</dbReference>
<dbReference type="GO" id="GO:0006508">
    <property type="term" value="P:proteolysis"/>
    <property type="evidence" value="ECO:0007669"/>
    <property type="project" value="UniProtKB-KW"/>
</dbReference>
<dbReference type="PANTHER" id="PTHR47967">
    <property type="entry name" value="OS07G0603500 PROTEIN-RELATED"/>
    <property type="match status" value="1"/>
</dbReference>
<keyword evidence="5" id="KW-0325">Glycoprotein</keyword>
<feature type="domain" description="Peptidase A1" evidence="8">
    <location>
        <begin position="97"/>
        <end position="436"/>
    </location>
</feature>
<dbReference type="InterPro" id="IPR033121">
    <property type="entry name" value="PEPTIDASE_A1"/>
</dbReference>
<accession>A0A9Q0HVP2</accession>
<protein>
    <recommendedName>
        <fullName evidence="8">Peptidase A1 domain-containing protein</fullName>
    </recommendedName>
</protein>
<comment type="similarity">
    <text evidence="1">Belongs to the peptidase A1 family.</text>
</comment>
<dbReference type="SUPFAM" id="SSF50630">
    <property type="entry name" value="Acid proteases"/>
    <property type="match status" value="1"/>
</dbReference>
<feature type="active site" evidence="6">
    <location>
        <position position="115"/>
    </location>
</feature>
<dbReference type="FunFam" id="2.40.70.10:FF:000033">
    <property type="entry name" value="Aspartyl protease family protein"/>
    <property type="match status" value="1"/>
</dbReference>
<dbReference type="InterPro" id="IPR021109">
    <property type="entry name" value="Peptidase_aspartic_dom_sf"/>
</dbReference>
<dbReference type="AlphaFoldDB" id="A0A9Q0HVP2"/>
<evidence type="ECO:0000256" key="3">
    <source>
        <dbReference type="ARBA" id="ARBA00022750"/>
    </source>
</evidence>
<evidence type="ECO:0000256" key="2">
    <source>
        <dbReference type="ARBA" id="ARBA00022670"/>
    </source>
</evidence>
<evidence type="ECO:0000256" key="4">
    <source>
        <dbReference type="ARBA" id="ARBA00022801"/>
    </source>
</evidence>
<keyword evidence="4" id="KW-0378">Hydrolase</keyword>
<evidence type="ECO:0000256" key="1">
    <source>
        <dbReference type="ARBA" id="ARBA00007447"/>
    </source>
</evidence>
<dbReference type="PROSITE" id="PS51257">
    <property type="entry name" value="PROKAR_LIPOPROTEIN"/>
    <property type="match status" value="1"/>
</dbReference>
<evidence type="ECO:0000256" key="7">
    <source>
        <dbReference type="SAM" id="SignalP"/>
    </source>
</evidence>
<dbReference type="InterPro" id="IPR032799">
    <property type="entry name" value="TAXi_C"/>
</dbReference>
<gene>
    <name evidence="9" type="ORF">LUZ63_008633</name>
</gene>
<dbReference type="InterPro" id="IPR051708">
    <property type="entry name" value="Plant_Aspart_Prot_A1"/>
</dbReference>
<evidence type="ECO:0000256" key="6">
    <source>
        <dbReference type="PIRSR" id="PIRSR601461-1"/>
    </source>
</evidence>
<evidence type="ECO:0000259" key="8">
    <source>
        <dbReference type="PROSITE" id="PS51767"/>
    </source>
</evidence>
<dbReference type="FunFam" id="2.40.70.10:FF:000031">
    <property type="entry name" value="Aspartyl protease AED1"/>
    <property type="match status" value="1"/>
</dbReference>
<proteinExistence type="inferred from homology"/>
<dbReference type="EMBL" id="JAMQYH010000002">
    <property type="protein sequence ID" value="KAJ1700121.1"/>
    <property type="molecule type" value="Genomic_DNA"/>
</dbReference>
<evidence type="ECO:0000313" key="10">
    <source>
        <dbReference type="Proteomes" id="UP001151287"/>
    </source>
</evidence>
<feature type="active site" evidence="6">
    <location>
        <position position="322"/>
    </location>
</feature>
<dbReference type="GO" id="GO:0004190">
    <property type="term" value="F:aspartic-type endopeptidase activity"/>
    <property type="evidence" value="ECO:0007669"/>
    <property type="project" value="UniProtKB-KW"/>
</dbReference>
<dbReference type="OrthoDB" id="660550at2759"/>
<feature type="signal peptide" evidence="7">
    <location>
        <begin position="1"/>
        <end position="25"/>
    </location>
</feature>
<dbReference type="Pfam" id="PF14543">
    <property type="entry name" value="TAXi_N"/>
    <property type="match status" value="1"/>
</dbReference>
<dbReference type="PANTHER" id="PTHR47967:SF23">
    <property type="entry name" value="OS04G0448300 PROTEIN"/>
    <property type="match status" value="1"/>
</dbReference>
<dbReference type="Gene3D" id="2.40.70.10">
    <property type="entry name" value="Acid Proteases"/>
    <property type="match status" value="2"/>
</dbReference>
<organism evidence="9 10">
    <name type="scientific">Rhynchospora breviuscula</name>
    <dbReference type="NCBI Taxonomy" id="2022672"/>
    <lineage>
        <taxon>Eukaryota</taxon>
        <taxon>Viridiplantae</taxon>
        <taxon>Streptophyta</taxon>
        <taxon>Embryophyta</taxon>
        <taxon>Tracheophyta</taxon>
        <taxon>Spermatophyta</taxon>
        <taxon>Magnoliopsida</taxon>
        <taxon>Liliopsida</taxon>
        <taxon>Poales</taxon>
        <taxon>Cyperaceae</taxon>
        <taxon>Cyperoideae</taxon>
        <taxon>Rhynchosporeae</taxon>
        <taxon>Rhynchospora</taxon>
    </lineage>
</organism>
<comment type="caution">
    <text evidence="9">The sequence shown here is derived from an EMBL/GenBank/DDBJ whole genome shotgun (WGS) entry which is preliminary data.</text>
</comment>
<keyword evidence="2" id="KW-0645">Protease</keyword>
<dbReference type="Proteomes" id="UP001151287">
    <property type="component" value="Unassembled WGS sequence"/>
</dbReference>
<evidence type="ECO:0000256" key="5">
    <source>
        <dbReference type="ARBA" id="ARBA00023180"/>
    </source>
</evidence>
<dbReference type="Pfam" id="PF14541">
    <property type="entry name" value="TAXi_C"/>
    <property type="match status" value="1"/>
</dbReference>
<dbReference type="InterPro" id="IPR032861">
    <property type="entry name" value="TAXi_N"/>
</dbReference>
<dbReference type="InterPro" id="IPR001461">
    <property type="entry name" value="Aspartic_peptidase_A1"/>
</dbReference>